<organism evidence="1 2">
    <name type="scientific">[Actinomadura] parvosata subsp. kistnae</name>
    <dbReference type="NCBI Taxonomy" id="1909395"/>
    <lineage>
        <taxon>Bacteria</taxon>
        <taxon>Bacillati</taxon>
        <taxon>Actinomycetota</taxon>
        <taxon>Actinomycetes</taxon>
        <taxon>Streptosporangiales</taxon>
        <taxon>Streptosporangiaceae</taxon>
        <taxon>Nonomuraea</taxon>
    </lineage>
</organism>
<sequence>MLLWAVLPSGAGAQSGAAYGWTPVGTVDPQHVISADTQLVLYGVHAFTASNVAFNPDVIPASASQLVVPYVRVPDGNPHTYRLRFHLNTTNAAATQYQLITPNGGGTQSANVSGGAITLDFSVSVDLTGTGWMYWSLKNSGGHQWVFTSCEIDEQTP</sequence>
<protein>
    <submittedName>
        <fullName evidence="1">Uncharacterized protein</fullName>
    </submittedName>
</protein>
<dbReference type="KEGG" id="noa:BKM31_12690"/>
<evidence type="ECO:0000313" key="1">
    <source>
        <dbReference type="EMBL" id="AQZ62211.1"/>
    </source>
</evidence>
<name>A0A1U9ZW74_9ACTN</name>
<keyword evidence="2" id="KW-1185">Reference proteome</keyword>
<dbReference type="Proteomes" id="UP000190797">
    <property type="component" value="Chromosome"/>
</dbReference>
<reference evidence="2" key="1">
    <citation type="journal article" date="2017" name="Med. Chem. Commun.">
        <title>Nonomuraea sp. ATCC 55076 harbours the largest actinomycete chromosome to date and the kistamicin biosynthetic gene cluster.</title>
        <authorList>
            <person name="Nazari B."/>
            <person name="Forneris C.C."/>
            <person name="Gibson M.I."/>
            <person name="Moon K."/>
            <person name="Schramma K.R."/>
            <person name="Seyedsayamdost M.R."/>
        </authorList>
    </citation>
    <scope>NUCLEOTIDE SEQUENCE [LARGE SCALE GENOMIC DNA]</scope>
    <source>
        <strain evidence="2">ATCC 55076</strain>
    </source>
</reference>
<gene>
    <name evidence="1" type="ORF">BKM31_12690</name>
</gene>
<proteinExistence type="predicted"/>
<evidence type="ECO:0000313" key="2">
    <source>
        <dbReference type="Proteomes" id="UP000190797"/>
    </source>
</evidence>
<dbReference type="AlphaFoldDB" id="A0A1U9ZW74"/>
<accession>A0A1U9ZW74</accession>
<dbReference type="EMBL" id="CP017717">
    <property type="protein sequence ID" value="AQZ62211.1"/>
    <property type="molecule type" value="Genomic_DNA"/>
</dbReference>